<dbReference type="AlphaFoldDB" id="A0A6S6Y190"/>
<organism evidence="1 2">
    <name type="scientific">Denitratisoma oestradiolicum</name>
    <dbReference type="NCBI Taxonomy" id="311182"/>
    <lineage>
        <taxon>Bacteria</taxon>
        <taxon>Pseudomonadati</taxon>
        <taxon>Pseudomonadota</taxon>
        <taxon>Betaproteobacteria</taxon>
        <taxon>Nitrosomonadales</taxon>
        <taxon>Sterolibacteriaceae</taxon>
        <taxon>Denitratisoma</taxon>
    </lineage>
</organism>
<evidence type="ECO:0000313" key="1">
    <source>
        <dbReference type="EMBL" id="CAB1369001.1"/>
    </source>
</evidence>
<proteinExistence type="predicted"/>
<dbReference type="Proteomes" id="UP000515733">
    <property type="component" value="Chromosome"/>
</dbReference>
<evidence type="ECO:0000313" key="2">
    <source>
        <dbReference type="Proteomes" id="UP000515733"/>
    </source>
</evidence>
<sequence>MSYRIEYDWVAIRLPKERIESAYEDHFILASLGGDNNVYRQDGKRPRRWSCMALGMSWQVMQTVVEFAAACEGGSLKPHGRWMKPEAYIARLRRVAADAVSLEEARNRGVRVSLCIDIDTQKMRDRYDAECLAKLRENRTGLALNGSGDGIERFILSIDDDADLSAFVRYHWLSDSKSLWRKIEVGGRGEM</sequence>
<accession>A0A6S6Y190</accession>
<dbReference type="RefSeq" id="WP_145769012.1">
    <property type="nucleotide sequence ID" value="NZ_LR778301.1"/>
</dbReference>
<gene>
    <name evidence="1" type="ORF">DENOEST_1836</name>
</gene>
<dbReference type="OrthoDB" id="8558534at2"/>
<dbReference type="EMBL" id="LR778301">
    <property type="protein sequence ID" value="CAB1369001.1"/>
    <property type="molecule type" value="Genomic_DNA"/>
</dbReference>
<name>A0A6S6Y190_9PROT</name>
<dbReference type="KEGG" id="doe:DENOEST_1836"/>
<reference evidence="1 2" key="1">
    <citation type="submission" date="2020-03" db="EMBL/GenBank/DDBJ databases">
        <authorList>
            <consortium name="Genoscope - CEA"/>
            <person name="William W."/>
        </authorList>
    </citation>
    <scope>NUCLEOTIDE SEQUENCE [LARGE SCALE GENOMIC DNA]</scope>
    <source>
        <strain evidence="2">DSM 16959</strain>
    </source>
</reference>
<protein>
    <submittedName>
        <fullName evidence="1">Uncharacterized protein</fullName>
    </submittedName>
</protein>
<keyword evidence="2" id="KW-1185">Reference proteome</keyword>